<evidence type="ECO:0000256" key="5">
    <source>
        <dbReference type="SAM" id="Coils"/>
    </source>
</evidence>
<evidence type="ECO:0000259" key="6">
    <source>
        <dbReference type="Pfam" id="PF04085"/>
    </source>
</evidence>
<dbReference type="Proteomes" id="UP000177629">
    <property type="component" value="Unassembled WGS sequence"/>
</dbReference>
<dbReference type="InterPro" id="IPR007221">
    <property type="entry name" value="MreC"/>
</dbReference>
<dbReference type="Gene3D" id="2.40.10.340">
    <property type="entry name" value="Rod shape-determining protein MreC, domain 1"/>
    <property type="match status" value="1"/>
</dbReference>
<proteinExistence type="inferred from homology"/>
<dbReference type="InterPro" id="IPR042175">
    <property type="entry name" value="Cell/Rod_MreC_2"/>
</dbReference>
<dbReference type="AlphaFoldDB" id="A0A1G2PL24"/>
<feature type="coiled-coil region" evidence="5">
    <location>
        <begin position="50"/>
        <end position="77"/>
    </location>
</feature>
<accession>A0A1G2PL24</accession>
<feature type="domain" description="Rod shape-determining protein MreC beta-barrel core" evidence="6">
    <location>
        <begin position="97"/>
        <end position="227"/>
    </location>
</feature>
<evidence type="ECO:0000256" key="1">
    <source>
        <dbReference type="ARBA" id="ARBA00009369"/>
    </source>
</evidence>
<evidence type="ECO:0000313" key="8">
    <source>
        <dbReference type="Proteomes" id="UP000177629"/>
    </source>
</evidence>
<dbReference type="PANTHER" id="PTHR34138">
    <property type="entry name" value="CELL SHAPE-DETERMINING PROTEIN MREC"/>
    <property type="match status" value="1"/>
</dbReference>
<dbReference type="PANTHER" id="PTHR34138:SF1">
    <property type="entry name" value="CELL SHAPE-DETERMINING PROTEIN MREC"/>
    <property type="match status" value="1"/>
</dbReference>
<gene>
    <name evidence="7" type="ORF">A2806_01595</name>
</gene>
<dbReference type="Pfam" id="PF04085">
    <property type="entry name" value="MreC"/>
    <property type="match status" value="1"/>
</dbReference>
<evidence type="ECO:0000256" key="4">
    <source>
        <dbReference type="ARBA" id="ARBA00032089"/>
    </source>
</evidence>
<dbReference type="EMBL" id="MHSS01000001">
    <property type="protein sequence ID" value="OHA49018.1"/>
    <property type="molecule type" value="Genomic_DNA"/>
</dbReference>
<evidence type="ECO:0000256" key="2">
    <source>
        <dbReference type="ARBA" id="ARBA00013855"/>
    </source>
</evidence>
<dbReference type="GO" id="GO:0008360">
    <property type="term" value="P:regulation of cell shape"/>
    <property type="evidence" value="ECO:0007669"/>
    <property type="project" value="UniProtKB-KW"/>
</dbReference>
<evidence type="ECO:0000256" key="3">
    <source>
        <dbReference type="ARBA" id="ARBA00022960"/>
    </source>
</evidence>
<keyword evidence="5" id="KW-0175">Coiled coil</keyword>
<organism evidence="7 8">
    <name type="scientific">Candidatus Terrybacteria bacterium RIFCSPHIGHO2_01_FULL_48_17</name>
    <dbReference type="NCBI Taxonomy" id="1802362"/>
    <lineage>
        <taxon>Bacteria</taxon>
        <taxon>Candidatus Terryibacteriota</taxon>
    </lineage>
</organism>
<dbReference type="STRING" id="1802362.A2806_01595"/>
<dbReference type="Gene3D" id="2.40.10.350">
    <property type="entry name" value="Rod shape-determining protein MreC, domain 2"/>
    <property type="match status" value="1"/>
</dbReference>
<name>A0A1G2PL24_9BACT</name>
<evidence type="ECO:0000313" key="7">
    <source>
        <dbReference type="EMBL" id="OHA49018.1"/>
    </source>
</evidence>
<dbReference type="GO" id="GO:0005886">
    <property type="term" value="C:plasma membrane"/>
    <property type="evidence" value="ECO:0007669"/>
    <property type="project" value="TreeGrafter"/>
</dbReference>
<comment type="caution">
    <text evidence="7">The sequence shown here is derived from an EMBL/GenBank/DDBJ whole genome shotgun (WGS) entry which is preliminary data.</text>
</comment>
<dbReference type="InterPro" id="IPR055342">
    <property type="entry name" value="MreC_beta-barrel_core"/>
</dbReference>
<comment type="similarity">
    <text evidence="1">Belongs to the MreC family.</text>
</comment>
<sequence>MLIPKHKLRLIVVVVAVAALFNISSRIAFIQNALDATLSFLTFRNNTVPQLSVEGDLQEAQARIRTLEEENKALSYDRELLLPPTPSRILVKILWYDPALLAERIRINRGEREGIREGAAVTAAGERLVGRVTAVYPHTAEVELVTSPVFGGVSVTLQDAVGLAVPSLGGVFTVQFISREDVPEAGTEVRTAGRGDNLPQGLLLGYVAEVETSPKDPFARISVTPALEDTFSILFVSPFAP</sequence>
<dbReference type="InterPro" id="IPR042177">
    <property type="entry name" value="Cell/Rod_1"/>
</dbReference>
<reference evidence="7 8" key="1">
    <citation type="journal article" date="2016" name="Nat. Commun.">
        <title>Thousands of microbial genomes shed light on interconnected biogeochemical processes in an aquifer system.</title>
        <authorList>
            <person name="Anantharaman K."/>
            <person name="Brown C.T."/>
            <person name="Hug L.A."/>
            <person name="Sharon I."/>
            <person name="Castelle C.J."/>
            <person name="Probst A.J."/>
            <person name="Thomas B.C."/>
            <person name="Singh A."/>
            <person name="Wilkins M.J."/>
            <person name="Karaoz U."/>
            <person name="Brodie E.L."/>
            <person name="Williams K.H."/>
            <person name="Hubbard S.S."/>
            <person name="Banfield J.F."/>
        </authorList>
    </citation>
    <scope>NUCLEOTIDE SEQUENCE [LARGE SCALE GENOMIC DNA]</scope>
</reference>
<keyword evidence="3" id="KW-0133">Cell shape</keyword>
<protein>
    <recommendedName>
        <fullName evidence="2">Cell shape-determining protein MreC</fullName>
    </recommendedName>
    <alternativeName>
        <fullName evidence="4">Cell shape protein MreC</fullName>
    </alternativeName>
</protein>